<dbReference type="SMART" id="SM00363">
    <property type="entry name" value="S4"/>
    <property type="match status" value="1"/>
</dbReference>
<evidence type="ECO:0000256" key="1">
    <source>
        <dbReference type="PROSITE-ProRule" id="PRU00182"/>
    </source>
</evidence>
<dbReference type="InterPro" id="IPR036986">
    <property type="entry name" value="S4_RNA-bd_sf"/>
</dbReference>
<dbReference type="Proteomes" id="UP000523863">
    <property type="component" value="Unassembled WGS sequence"/>
</dbReference>
<dbReference type="Gene3D" id="3.10.290.10">
    <property type="entry name" value="RNA-binding S4 domain"/>
    <property type="match status" value="1"/>
</dbReference>
<dbReference type="RefSeq" id="WP_183641526.1">
    <property type="nucleotide sequence ID" value="NZ_CANLFI010000005.1"/>
</dbReference>
<dbReference type="PROSITE" id="PS50889">
    <property type="entry name" value="S4"/>
    <property type="match status" value="1"/>
</dbReference>
<feature type="domain" description="RNA-binding S4" evidence="2">
    <location>
        <begin position="16"/>
        <end position="78"/>
    </location>
</feature>
<accession>A0A7W8YB36</accession>
<dbReference type="InterPro" id="IPR002942">
    <property type="entry name" value="S4_RNA-bd"/>
</dbReference>
<dbReference type="GO" id="GO:0003723">
    <property type="term" value="F:RNA binding"/>
    <property type="evidence" value="ECO:0007669"/>
    <property type="project" value="UniProtKB-KW"/>
</dbReference>
<sequence>MSSSHPDDISIRDESIRLGQLLKLANLAEDGHQAKEFVEHGMVTVNGEVDTRRGRQVRHGDVVEIDGHAVRVVSEASL</sequence>
<protein>
    <submittedName>
        <fullName evidence="3">Ribosome-associated protein</fullName>
    </submittedName>
</protein>
<evidence type="ECO:0000259" key="2">
    <source>
        <dbReference type="SMART" id="SM00363"/>
    </source>
</evidence>
<keyword evidence="4" id="KW-1185">Reference proteome</keyword>
<name>A0A7W8YB36_9MICC</name>
<keyword evidence="1" id="KW-0694">RNA-binding</keyword>
<dbReference type="Pfam" id="PF13275">
    <property type="entry name" value="S4_2"/>
    <property type="match status" value="1"/>
</dbReference>
<comment type="caution">
    <text evidence="3">The sequence shown here is derived from an EMBL/GenBank/DDBJ whole genome shotgun (WGS) entry which is preliminary data.</text>
</comment>
<evidence type="ECO:0000313" key="3">
    <source>
        <dbReference type="EMBL" id="MBB5598152.1"/>
    </source>
</evidence>
<dbReference type="EMBL" id="JACHBL010000001">
    <property type="protein sequence ID" value="MBB5598152.1"/>
    <property type="molecule type" value="Genomic_DNA"/>
</dbReference>
<dbReference type="AlphaFoldDB" id="A0A7W8YB36"/>
<dbReference type="SUPFAM" id="SSF55174">
    <property type="entry name" value="Alpha-L RNA-binding motif"/>
    <property type="match status" value="1"/>
</dbReference>
<dbReference type="CDD" id="cd00165">
    <property type="entry name" value="S4"/>
    <property type="match status" value="1"/>
</dbReference>
<organism evidence="3 4">
    <name type="scientific">Neomicrococcus lactis</name>
    <dbReference type="NCBI Taxonomy" id="732241"/>
    <lineage>
        <taxon>Bacteria</taxon>
        <taxon>Bacillati</taxon>
        <taxon>Actinomycetota</taxon>
        <taxon>Actinomycetes</taxon>
        <taxon>Micrococcales</taxon>
        <taxon>Micrococcaceae</taxon>
        <taxon>Neomicrococcus</taxon>
    </lineage>
</organism>
<proteinExistence type="predicted"/>
<gene>
    <name evidence="3" type="ORF">BKA12_001232</name>
</gene>
<reference evidence="3 4" key="1">
    <citation type="submission" date="2020-08" db="EMBL/GenBank/DDBJ databases">
        <title>Sequencing the genomes of 1000 actinobacteria strains.</title>
        <authorList>
            <person name="Klenk H.-P."/>
        </authorList>
    </citation>
    <scope>NUCLEOTIDE SEQUENCE [LARGE SCALE GENOMIC DNA]</scope>
    <source>
        <strain evidence="3 4">DSM 23694</strain>
    </source>
</reference>
<evidence type="ECO:0000313" key="4">
    <source>
        <dbReference type="Proteomes" id="UP000523863"/>
    </source>
</evidence>